<feature type="compositionally biased region" description="Pro residues" evidence="1">
    <location>
        <begin position="154"/>
        <end position="163"/>
    </location>
</feature>
<evidence type="ECO:0000313" key="3">
    <source>
        <dbReference type="EMBL" id="RKN11021.1"/>
    </source>
</evidence>
<evidence type="ECO:0000313" key="5">
    <source>
        <dbReference type="Proteomes" id="UP000268652"/>
    </source>
</evidence>
<keyword evidence="2" id="KW-0812">Transmembrane</keyword>
<feature type="compositionally biased region" description="Basic and acidic residues" evidence="1">
    <location>
        <begin position="11"/>
        <end position="23"/>
    </location>
</feature>
<feature type="transmembrane region" description="Helical" evidence="2">
    <location>
        <begin position="200"/>
        <end position="220"/>
    </location>
</feature>
<dbReference type="Proteomes" id="UP000268652">
    <property type="component" value="Unassembled WGS sequence"/>
</dbReference>
<feature type="compositionally biased region" description="Low complexity" evidence="1">
    <location>
        <begin position="91"/>
        <end position="107"/>
    </location>
</feature>
<gene>
    <name evidence="4" type="ORF">D7318_08690</name>
    <name evidence="3" type="ORF">D7319_07835</name>
</gene>
<dbReference type="OrthoDB" id="3854688at2"/>
<proteinExistence type="predicted"/>
<evidence type="ECO:0000256" key="1">
    <source>
        <dbReference type="SAM" id="MobiDB-lite"/>
    </source>
</evidence>
<protein>
    <submittedName>
        <fullName evidence="3">Uncharacterized protein</fullName>
    </submittedName>
</protein>
<feature type="region of interest" description="Disordered" evidence="1">
    <location>
        <begin position="222"/>
        <end position="250"/>
    </location>
</feature>
<dbReference type="RefSeq" id="WP_120696290.1">
    <property type="nucleotide sequence ID" value="NZ_RBDX01000004.1"/>
</dbReference>
<name>A0A3A9WCE5_9ACTN</name>
<keyword evidence="2" id="KW-0472">Membrane</keyword>
<feature type="compositionally biased region" description="Acidic residues" evidence="1">
    <location>
        <begin position="117"/>
        <end position="126"/>
    </location>
</feature>
<accession>A0A3A9WCE5</accession>
<dbReference type="Proteomes" id="UP000275024">
    <property type="component" value="Unassembled WGS sequence"/>
</dbReference>
<feature type="region of interest" description="Disordered" evidence="1">
    <location>
        <begin position="1"/>
        <end position="23"/>
    </location>
</feature>
<comment type="caution">
    <text evidence="3">The sequence shown here is derived from an EMBL/GenBank/DDBJ whole genome shotgun (WGS) entry which is preliminary data.</text>
</comment>
<dbReference type="EMBL" id="RBDY01000004">
    <property type="protein sequence ID" value="RKN25284.1"/>
    <property type="molecule type" value="Genomic_DNA"/>
</dbReference>
<keyword evidence="5" id="KW-1185">Reference proteome</keyword>
<sequence length="250" mass="26343">MPDDLGGLPFRDGEGPSSEERRAADEAFASLVLDDDFVEAAEIHEPTAAERILFAAMERAESEAAAELGLYYRDPDIDPGGADGLAGFEGPDSLDSLDPSTDLSDPSTDPERADAFDGFDGEDPDDEGRFDRSDYTRYATEDPEEQDGVAVPPAFAPAPPPPAHAYARFGGDGGAHARAHPPHWGTRGPGWRPARWQRPVACVLAMVMGISVIAFALIAVQRSGSAPSRDPGPGEDERTVVEPDGAGGGS</sequence>
<evidence type="ECO:0000256" key="2">
    <source>
        <dbReference type="SAM" id="Phobius"/>
    </source>
</evidence>
<keyword evidence="2" id="KW-1133">Transmembrane helix</keyword>
<dbReference type="AlphaFoldDB" id="A0A3A9WCE5"/>
<feature type="region of interest" description="Disordered" evidence="1">
    <location>
        <begin position="72"/>
        <end position="192"/>
    </location>
</feature>
<dbReference type="EMBL" id="RBDX01000004">
    <property type="protein sequence ID" value="RKN11021.1"/>
    <property type="molecule type" value="Genomic_DNA"/>
</dbReference>
<organism evidence="3 6">
    <name type="scientific">Streptomyces radicis</name>
    <dbReference type="NCBI Taxonomy" id="1750517"/>
    <lineage>
        <taxon>Bacteria</taxon>
        <taxon>Bacillati</taxon>
        <taxon>Actinomycetota</taxon>
        <taxon>Actinomycetes</taxon>
        <taxon>Kitasatosporales</taxon>
        <taxon>Streptomycetaceae</taxon>
        <taxon>Streptomyces</taxon>
    </lineage>
</organism>
<evidence type="ECO:0000313" key="4">
    <source>
        <dbReference type="EMBL" id="RKN25284.1"/>
    </source>
</evidence>
<evidence type="ECO:0000313" key="6">
    <source>
        <dbReference type="Proteomes" id="UP000275024"/>
    </source>
</evidence>
<reference evidence="5 6" key="1">
    <citation type="submission" date="2018-09" db="EMBL/GenBank/DDBJ databases">
        <title>Streptomyces sp. nov. DS1-2, an endophytic actinomycete isolated from roots of Dendrobium scabrilingue.</title>
        <authorList>
            <person name="Kuncharoen N."/>
            <person name="Kudo T."/>
            <person name="Ohkuma M."/>
            <person name="Yuki M."/>
            <person name="Tanasupawat S."/>
        </authorList>
    </citation>
    <scope>NUCLEOTIDE SEQUENCE [LARGE SCALE GENOMIC DNA]</scope>
    <source>
        <strain evidence="3 6">AZ1-7</strain>
        <strain evidence="4 5">DS1-2</strain>
    </source>
</reference>